<dbReference type="Gene3D" id="3.20.20.480">
    <property type="entry name" value="Trimethylamine methyltransferase-like"/>
    <property type="match status" value="1"/>
</dbReference>
<dbReference type="Pfam" id="PF06253">
    <property type="entry name" value="MTTB"/>
    <property type="match status" value="1"/>
</dbReference>
<keyword evidence="3" id="KW-0808">Transferase</keyword>
<accession>A0A382N956</accession>
<evidence type="ECO:0000313" key="4">
    <source>
        <dbReference type="EMBL" id="SVC57078.1"/>
    </source>
</evidence>
<dbReference type="GO" id="GO:0032259">
    <property type="term" value="P:methylation"/>
    <property type="evidence" value="ECO:0007669"/>
    <property type="project" value="UniProtKB-KW"/>
</dbReference>
<keyword evidence="2" id="KW-0489">Methyltransferase</keyword>
<dbReference type="EMBL" id="UINC01098509">
    <property type="protein sequence ID" value="SVC57078.1"/>
    <property type="molecule type" value="Genomic_DNA"/>
</dbReference>
<sequence>MRKIDGFNRLPLETKRGLIWDWVPMHNVEHQLSGMEEPFFIGFTGKLVSSVHPVSEAECAKVHAAAVRVPAEGGIRCDDPSASRMFEAVGCTLESGGTLVKIPERVIMDALAKCPESFTLYGRNNPTLDCSFGTGEVHFCTVSGRCLYPKGPNFHDG</sequence>
<protein>
    <submittedName>
        <fullName evidence="4">Uncharacterized protein</fullName>
    </submittedName>
</protein>
<feature type="non-terminal residue" evidence="4">
    <location>
        <position position="157"/>
    </location>
</feature>
<dbReference type="InterPro" id="IPR038601">
    <property type="entry name" value="MttB-like_sf"/>
</dbReference>
<evidence type="ECO:0000256" key="1">
    <source>
        <dbReference type="ARBA" id="ARBA00007137"/>
    </source>
</evidence>
<name>A0A382N956_9ZZZZ</name>
<proteinExistence type="inferred from homology"/>
<dbReference type="AlphaFoldDB" id="A0A382N956"/>
<gene>
    <name evidence="4" type="ORF">METZ01_LOCUS309932</name>
</gene>
<reference evidence="4" key="1">
    <citation type="submission" date="2018-05" db="EMBL/GenBank/DDBJ databases">
        <authorList>
            <person name="Lanie J.A."/>
            <person name="Ng W.-L."/>
            <person name="Kazmierczak K.M."/>
            <person name="Andrzejewski T.M."/>
            <person name="Davidsen T.M."/>
            <person name="Wayne K.J."/>
            <person name="Tettelin H."/>
            <person name="Glass J.I."/>
            <person name="Rusch D."/>
            <person name="Podicherti R."/>
            <person name="Tsui H.-C.T."/>
            <person name="Winkler M.E."/>
        </authorList>
    </citation>
    <scope>NUCLEOTIDE SEQUENCE</scope>
</reference>
<evidence type="ECO:0000256" key="2">
    <source>
        <dbReference type="ARBA" id="ARBA00022603"/>
    </source>
</evidence>
<organism evidence="4">
    <name type="scientific">marine metagenome</name>
    <dbReference type="NCBI Taxonomy" id="408172"/>
    <lineage>
        <taxon>unclassified sequences</taxon>
        <taxon>metagenomes</taxon>
        <taxon>ecological metagenomes</taxon>
    </lineage>
</organism>
<dbReference type="GO" id="GO:0015948">
    <property type="term" value="P:methanogenesis"/>
    <property type="evidence" value="ECO:0007669"/>
    <property type="project" value="InterPro"/>
</dbReference>
<comment type="similarity">
    <text evidence="1">Belongs to the trimethylamine methyltransferase family.</text>
</comment>
<dbReference type="GO" id="GO:0008168">
    <property type="term" value="F:methyltransferase activity"/>
    <property type="evidence" value="ECO:0007669"/>
    <property type="project" value="UniProtKB-KW"/>
</dbReference>
<dbReference type="InterPro" id="IPR010426">
    <property type="entry name" value="MTTB_MeTrfase"/>
</dbReference>
<evidence type="ECO:0000256" key="3">
    <source>
        <dbReference type="ARBA" id="ARBA00022679"/>
    </source>
</evidence>